<name>L9ZQK1_9EURY</name>
<dbReference type="AlphaFoldDB" id="L9ZQK1"/>
<dbReference type="RefSeq" id="WP_006826552.1">
    <property type="nucleotide sequence ID" value="NZ_AOIL01000050.1"/>
</dbReference>
<organism evidence="2 3">
    <name type="scientific">Natrialba taiwanensis DSM 12281</name>
    <dbReference type="NCBI Taxonomy" id="1230458"/>
    <lineage>
        <taxon>Archaea</taxon>
        <taxon>Methanobacteriati</taxon>
        <taxon>Methanobacteriota</taxon>
        <taxon>Stenosarchaea group</taxon>
        <taxon>Halobacteria</taxon>
        <taxon>Halobacteriales</taxon>
        <taxon>Natrialbaceae</taxon>
        <taxon>Natrialba</taxon>
    </lineage>
</organism>
<feature type="transmembrane region" description="Helical" evidence="1">
    <location>
        <begin position="64"/>
        <end position="85"/>
    </location>
</feature>
<keyword evidence="1" id="KW-0472">Membrane</keyword>
<comment type="caution">
    <text evidence="2">The sequence shown here is derived from an EMBL/GenBank/DDBJ whole genome shotgun (WGS) entry which is preliminary data.</text>
</comment>
<evidence type="ECO:0000256" key="1">
    <source>
        <dbReference type="SAM" id="Phobius"/>
    </source>
</evidence>
<dbReference type="OrthoDB" id="169164at2157"/>
<reference evidence="2 3" key="1">
    <citation type="journal article" date="2014" name="PLoS Genet.">
        <title>Phylogenetically driven sequencing of extremely halophilic archaea reveals strategies for static and dynamic osmo-response.</title>
        <authorList>
            <person name="Becker E.A."/>
            <person name="Seitzer P.M."/>
            <person name="Tritt A."/>
            <person name="Larsen D."/>
            <person name="Krusor M."/>
            <person name="Yao A.I."/>
            <person name="Wu D."/>
            <person name="Madern D."/>
            <person name="Eisen J.A."/>
            <person name="Darling A.E."/>
            <person name="Facciotti M.T."/>
        </authorList>
    </citation>
    <scope>NUCLEOTIDE SEQUENCE [LARGE SCALE GENOMIC DNA]</scope>
    <source>
        <strain evidence="2 3">DSM 12281</strain>
    </source>
</reference>
<dbReference type="Proteomes" id="UP000011648">
    <property type="component" value="Unassembled WGS sequence"/>
</dbReference>
<proteinExistence type="predicted"/>
<keyword evidence="1" id="KW-1133">Transmembrane helix</keyword>
<sequence>MTTPAALLGVFCTAMALLAVVRLGIKADWDRVDLGSTALVAGIALFSILWTVRTHSRLPGGAQLLLALAGGTSCCVGGWLLVRYWDETESDDVGPKGPRS</sequence>
<accession>L9ZQK1</accession>
<keyword evidence="3" id="KW-1185">Reference proteome</keyword>
<feature type="transmembrane region" description="Helical" evidence="1">
    <location>
        <begin position="34"/>
        <end position="52"/>
    </location>
</feature>
<gene>
    <name evidence="2" type="ORF">C484_14358</name>
</gene>
<keyword evidence="1" id="KW-0812">Transmembrane</keyword>
<dbReference type="STRING" id="1230458.C484_14358"/>
<protein>
    <submittedName>
        <fullName evidence="2">Uncharacterized protein</fullName>
    </submittedName>
</protein>
<evidence type="ECO:0000313" key="2">
    <source>
        <dbReference type="EMBL" id="ELY88785.1"/>
    </source>
</evidence>
<dbReference type="PATRIC" id="fig|1230458.4.peg.2897"/>
<dbReference type="EMBL" id="AOIL01000050">
    <property type="protein sequence ID" value="ELY88785.1"/>
    <property type="molecule type" value="Genomic_DNA"/>
</dbReference>
<evidence type="ECO:0000313" key="3">
    <source>
        <dbReference type="Proteomes" id="UP000011648"/>
    </source>
</evidence>